<dbReference type="SUPFAM" id="SSF52091">
    <property type="entry name" value="SpoIIaa-like"/>
    <property type="match status" value="1"/>
</dbReference>
<feature type="domain" description="STAS" evidence="1">
    <location>
        <begin position="12"/>
        <end position="99"/>
    </location>
</feature>
<organism evidence="2 3">
    <name type="scientific">Aquimarina litoralis</name>
    <dbReference type="NCBI Taxonomy" id="584605"/>
    <lineage>
        <taxon>Bacteria</taxon>
        <taxon>Pseudomonadati</taxon>
        <taxon>Bacteroidota</taxon>
        <taxon>Flavobacteriia</taxon>
        <taxon>Flavobacteriales</taxon>
        <taxon>Flavobacteriaceae</taxon>
        <taxon>Aquimarina</taxon>
    </lineage>
</organism>
<evidence type="ECO:0000313" key="3">
    <source>
        <dbReference type="Proteomes" id="UP001501758"/>
    </source>
</evidence>
<gene>
    <name evidence="2" type="ORF">GCM10009430_00290</name>
</gene>
<dbReference type="InterPro" id="IPR002645">
    <property type="entry name" value="STAS_dom"/>
</dbReference>
<sequence length="99" mass="11782">MELEINNVRGRMEVVGDFTSENVHKVKDHFNYLLDHYEEVVMCLKKVKKIDKKALQVLQGIYAKAQRRKKVLFVLGKKNKKVFMTLKSNKLNHIFRNDY</sequence>
<dbReference type="Gene3D" id="3.30.750.24">
    <property type="entry name" value="STAS domain"/>
    <property type="match status" value="1"/>
</dbReference>
<dbReference type="EMBL" id="BAAAGE010000001">
    <property type="protein sequence ID" value="GAA0711076.1"/>
    <property type="molecule type" value="Genomic_DNA"/>
</dbReference>
<dbReference type="RefSeq" id="WP_299605881.1">
    <property type="nucleotide sequence ID" value="NZ_BAAAGE010000001.1"/>
</dbReference>
<keyword evidence="3" id="KW-1185">Reference proteome</keyword>
<dbReference type="Pfam" id="PF01740">
    <property type="entry name" value="STAS"/>
    <property type="match status" value="1"/>
</dbReference>
<dbReference type="PROSITE" id="PS50801">
    <property type="entry name" value="STAS"/>
    <property type="match status" value="1"/>
</dbReference>
<dbReference type="Proteomes" id="UP001501758">
    <property type="component" value="Unassembled WGS sequence"/>
</dbReference>
<dbReference type="InterPro" id="IPR036513">
    <property type="entry name" value="STAS_dom_sf"/>
</dbReference>
<proteinExistence type="predicted"/>
<evidence type="ECO:0000259" key="1">
    <source>
        <dbReference type="PROSITE" id="PS50801"/>
    </source>
</evidence>
<name>A0ABN1IEP0_9FLAO</name>
<reference evidence="2 3" key="1">
    <citation type="journal article" date="2019" name="Int. J. Syst. Evol. Microbiol.">
        <title>The Global Catalogue of Microorganisms (GCM) 10K type strain sequencing project: providing services to taxonomists for standard genome sequencing and annotation.</title>
        <authorList>
            <consortium name="The Broad Institute Genomics Platform"/>
            <consortium name="The Broad Institute Genome Sequencing Center for Infectious Disease"/>
            <person name="Wu L."/>
            <person name="Ma J."/>
        </authorList>
    </citation>
    <scope>NUCLEOTIDE SEQUENCE [LARGE SCALE GENOMIC DNA]</scope>
    <source>
        <strain evidence="2 3">JCM 15974</strain>
    </source>
</reference>
<accession>A0ABN1IEP0</accession>
<evidence type="ECO:0000313" key="2">
    <source>
        <dbReference type="EMBL" id="GAA0711076.1"/>
    </source>
</evidence>
<protein>
    <recommendedName>
        <fullName evidence="1">STAS domain-containing protein</fullName>
    </recommendedName>
</protein>
<comment type="caution">
    <text evidence="2">The sequence shown here is derived from an EMBL/GenBank/DDBJ whole genome shotgun (WGS) entry which is preliminary data.</text>
</comment>